<dbReference type="InterPro" id="IPR017911">
    <property type="entry name" value="MacB-like_ATP-bd"/>
</dbReference>
<dbReference type="GO" id="GO:0005886">
    <property type="term" value="C:plasma membrane"/>
    <property type="evidence" value="ECO:0007669"/>
    <property type="project" value="TreeGrafter"/>
</dbReference>
<dbReference type="Proteomes" id="UP000003240">
    <property type="component" value="Unassembled WGS sequence"/>
</dbReference>
<evidence type="ECO:0000256" key="3">
    <source>
        <dbReference type="ARBA" id="ARBA00022840"/>
    </source>
</evidence>
<dbReference type="GO" id="GO:0022857">
    <property type="term" value="F:transmembrane transporter activity"/>
    <property type="evidence" value="ECO:0007669"/>
    <property type="project" value="TreeGrafter"/>
</dbReference>
<protein>
    <submittedName>
        <fullName evidence="5">Phosphonate-transporting ATPase</fullName>
    </submittedName>
</protein>
<dbReference type="OrthoDB" id="9772862at2"/>
<keyword evidence="3" id="KW-0067">ATP-binding</keyword>
<organism evidence="5 6">
    <name type="scientific">Acetonema longum DSM 6540</name>
    <dbReference type="NCBI Taxonomy" id="1009370"/>
    <lineage>
        <taxon>Bacteria</taxon>
        <taxon>Bacillati</taxon>
        <taxon>Bacillota</taxon>
        <taxon>Negativicutes</taxon>
        <taxon>Acetonemataceae</taxon>
        <taxon>Acetonema</taxon>
    </lineage>
</organism>
<dbReference type="InterPro" id="IPR027417">
    <property type="entry name" value="P-loop_NTPase"/>
</dbReference>
<dbReference type="CDD" id="cd03255">
    <property type="entry name" value="ABC_MJ0796_LolCDE_FtsE"/>
    <property type="match status" value="1"/>
</dbReference>
<keyword evidence="6" id="KW-1185">Reference proteome</keyword>
<evidence type="ECO:0000313" key="6">
    <source>
        <dbReference type="Proteomes" id="UP000003240"/>
    </source>
</evidence>
<accession>F7NN62</accession>
<proteinExistence type="predicted"/>
<dbReference type="InterPro" id="IPR003593">
    <property type="entry name" value="AAA+_ATPase"/>
</dbReference>
<dbReference type="InterPro" id="IPR015854">
    <property type="entry name" value="ABC_transpr_LolD-like"/>
</dbReference>
<dbReference type="GO" id="GO:0016887">
    <property type="term" value="F:ATP hydrolysis activity"/>
    <property type="evidence" value="ECO:0007669"/>
    <property type="project" value="InterPro"/>
</dbReference>
<evidence type="ECO:0000256" key="2">
    <source>
        <dbReference type="ARBA" id="ARBA00022741"/>
    </source>
</evidence>
<comment type="caution">
    <text evidence="5">The sequence shown here is derived from an EMBL/GenBank/DDBJ whole genome shotgun (WGS) entry which is preliminary data.</text>
</comment>
<dbReference type="InterPro" id="IPR003439">
    <property type="entry name" value="ABC_transporter-like_ATP-bd"/>
</dbReference>
<evidence type="ECO:0000256" key="1">
    <source>
        <dbReference type="ARBA" id="ARBA00022448"/>
    </source>
</evidence>
<reference evidence="5 6" key="1">
    <citation type="journal article" date="2011" name="EMBO J.">
        <title>Structural diversity of bacterial flagellar motors.</title>
        <authorList>
            <person name="Chen S."/>
            <person name="Beeby M."/>
            <person name="Murphy G.E."/>
            <person name="Leadbetter J.R."/>
            <person name="Hendrixson D.R."/>
            <person name="Briegel A."/>
            <person name="Li Z."/>
            <person name="Shi J."/>
            <person name="Tocheva E.I."/>
            <person name="Muller A."/>
            <person name="Dobro M.J."/>
            <person name="Jensen G.J."/>
        </authorList>
    </citation>
    <scope>NUCLEOTIDE SEQUENCE [LARGE SCALE GENOMIC DNA]</scope>
    <source>
        <strain evidence="5 6">DSM 6540</strain>
    </source>
</reference>
<dbReference type="RefSeq" id="WP_004098350.1">
    <property type="nucleotide sequence ID" value="NZ_AFGF01000205.1"/>
</dbReference>
<dbReference type="eggNOG" id="COG1136">
    <property type="taxonomic scope" value="Bacteria"/>
</dbReference>
<dbReference type="SUPFAM" id="SSF52540">
    <property type="entry name" value="P-loop containing nucleoside triphosphate hydrolases"/>
    <property type="match status" value="1"/>
</dbReference>
<dbReference type="SMART" id="SM00382">
    <property type="entry name" value="AAA"/>
    <property type="match status" value="1"/>
</dbReference>
<evidence type="ECO:0000313" key="5">
    <source>
        <dbReference type="EMBL" id="EGO62528.1"/>
    </source>
</evidence>
<gene>
    <name evidence="5" type="ORF">ALO_17726</name>
</gene>
<dbReference type="PROSITE" id="PS50893">
    <property type="entry name" value="ABC_TRANSPORTER_2"/>
    <property type="match status" value="1"/>
</dbReference>
<evidence type="ECO:0000259" key="4">
    <source>
        <dbReference type="PROSITE" id="PS50893"/>
    </source>
</evidence>
<keyword evidence="2" id="KW-0547">Nucleotide-binding</keyword>
<dbReference type="STRING" id="1009370.ALO_17726"/>
<name>F7NN62_9FIRM</name>
<dbReference type="PANTHER" id="PTHR24220:SF659">
    <property type="entry name" value="TRANSPORTER, PUTATIVE-RELATED"/>
    <property type="match status" value="1"/>
</dbReference>
<feature type="domain" description="ABC transporter" evidence="4">
    <location>
        <begin position="2"/>
        <end position="223"/>
    </location>
</feature>
<dbReference type="PANTHER" id="PTHR24220">
    <property type="entry name" value="IMPORT ATP-BINDING PROTEIN"/>
    <property type="match status" value="1"/>
</dbReference>
<sequence>MLEIHNVTKQFFHPNGELLTASRVEELALAAGEQLILAGPSGSGKTTLLHLVAGLLSPTSGEICWEGKRLDTLSESKRDRWRADHMGYIFQNFNLLPALTVAENIMVAAALRSRSFGGEQRRQAKEMLALVGLEDKSDNKPAHLSTGEQQRVAVVRALINKPRLILADEPTASLDRDNAAVVLDLLQSLCRENHSSLILSTHDPAVMAQFPRIYEMRRTERRLA</sequence>
<dbReference type="Pfam" id="PF00005">
    <property type="entry name" value="ABC_tran"/>
    <property type="match status" value="1"/>
</dbReference>
<keyword evidence="1" id="KW-0813">Transport</keyword>
<dbReference type="AlphaFoldDB" id="F7NN62"/>
<dbReference type="EMBL" id="AFGF01000205">
    <property type="protein sequence ID" value="EGO62528.1"/>
    <property type="molecule type" value="Genomic_DNA"/>
</dbReference>
<dbReference type="Gene3D" id="3.40.50.300">
    <property type="entry name" value="P-loop containing nucleotide triphosphate hydrolases"/>
    <property type="match status" value="1"/>
</dbReference>
<dbReference type="GO" id="GO:0005524">
    <property type="term" value="F:ATP binding"/>
    <property type="evidence" value="ECO:0007669"/>
    <property type="project" value="UniProtKB-KW"/>
</dbReference>